<evidence type="ECO:0000256" key="4">
    <source>
        <dbReference type="ARBA" id="ARBA00023239"/>
    </source>
</evidence>
<dbReference type="InterPro" id="IPR008929">
    <property type="entry name" value="Chondroitin_lyas"/>
</dbReference>
<keyword evidence="3" id="KW-0574">Periplasm</keyword>
<reference evidence="7 8" key="1">
    <citation type="submission" date="2019-02" db="EMBL/GenBank/DDBJ databases">
        <title>Arundinibacter roseus gen. nov., sp. nov., a new member of the family Cytophagaceae.</title>
        <authorList>
            <person name="Szuroczki S."/>
            <person name="Khayer B."/>
            <person name="Sproer C."/>
            <person name="Toumi M."/>
            <person name="Szabo A."/>
            <person name="Felfoldi T."/>
            <person name="Schumann P."/>
            <person name="Toth E."/>
        </authorList>
    </citation>
    <scope>NUCLEOTIDE SEQUENCE [LARGE SCALE GENOMIC DNA]</scope>
    <source>
        <strain evidence="7 8">DMA-k-7a</strain>
    </source>
</reference>
<evidence type="ECO:0000256" key="2">
    <source>
        <dbReference type="ARBA" id="ARBA00022729"/>
    </source>
</evidence>
<keyword evidence="8" id="KW-1185">Reference proteome</keyword>
<keyword evidence="4 7" id="KW-0456">Lyase</keyword>
<proteinExistence type="predicted"/>
<evidence type="ECO:0000259" key="6">
    <source>
        <dbReference type="Pfam" id="PF16889"/>
    </source>
</evidence>
<comment type="subcellular location">
    <subcellularLocation>
        <location evidence="1">Periplasm</location>
    </subcellularLocation>
</comment>
<dbReference type="OrthoDB" id="7335480at2"/>
<evidence type="ECO:0000256" key="3">
    <source>
        <dbReference type="ARBA" id="ARBA00022764"/>
    </source>
</evidence>
<evidence type="ECO:0000259" key="5">
    <source>
        <dbReference type="Pfam" id="PF07940"/>
    </source>
</evidence>
<feature type="domain" description="Heparinase II/III-like C-terminal" evidence="5">
    <location>
        <begin position="405"/>
        <end position="606"/>
    </location>
</feature>
<name>A0A4R4KQF2_9BACT</name>
<dbReference type="Pfam" id="PF07940">
    <property type="entry name" value="Hepar_II_III_C"/>
    <property type="match status" value="1"/>
</dbReference>
<dbReference type="PANTHER" id="PTHR39210">
    <property type="entry name" value="HEPARIN-SULFATE LYASE"/>
    <property type="match status" value="1"/>
</dbReference>
<evidence type="ECO:0000313" key="8">
    <source>
        <dbReference type="Proteomes" id="UP000295706"/>
    </source>
</evidence>
<dbReference type="Proteomes" id="UP000295706">
    <property type="component" value="Unassembled WGS sequence"/>
</dbReference>
<dbReference type="GO" id="GO:0042597">
    <property type="term" value="C:periplasmic space"/>
    <property type="evidence" value="ECO:0007669"/>
    <property type="project" value="UniProtKB-SubCell"/>
</dbReference>
<organism evidence="7 8">
    <name type="scientific">Arundinibacter roseus</name>
    <dbReference type="NCBI Taxonomy" id="2070510"/>
    <lineage>
        <taxon>Bacteria</taxon>
        <taxon>Pseudomonadati</taxon>
        <taxon>Bacteroidota</taxon>
        <taxon>Cytophagia</taxon>
        <taxon>Cytophagales</taxon>
        <taxon>Spirosomataceae</taxon>
        <taxon>Arundinibacter</taxon>
    </lineage>
</organism>
<dbReference type="Gene3D" id="1.50.10.100">
    <property type="entry name" value="Chondroitin AC/alginate lyase"/>
    <property type="match status" value="1"/>
</dbReference>
<dbReference type="Pfam" id="PF16889">
    <property type="entry name" value="Hepar_II_III_N"/>
    <property type="match status" value="1"/>
</dbReference>
<accession>A0A4R4KQF2</accession>
<dbReference type="EMBL" id="SMJU01000001">
    <property type="protein sequence ID" value="TDB69152.1"/>
    <property type="molecule type" value="Genomic_DNA"/>
</dbReference>
<evidence type="ECO:0000313" key="7">
    <source>
        <dbReference type="EMBL" id="TDB69152.1"/>
    </source>
</evidence>
<dbReference type="PANTHER" id="PTHR39210:SF1">
    <property type="entry name" value="HEPARIN-SULFATE LYASE"/>
    <property type="match status" value="1"/>
</dbReference>
<evidence type="ECO:0000256" key="1">
    <source>
        <dbReference type="ARBA" id="ARBA00004418"/>
    </source>
</evidence>
<dbReference type="AlphaFoldDB" id="A0A4R4KQF2"/>
<dbReference type="GO" id="GO:0016829">
    <property type="term" value="F:lyase activity"/>
    <property type="evidence" value="ECO:0007669"/>
    <property type="project" value="UniProtKB-KW"/>
</dbReference>
<dbReference type="InterPro" id="IPR012480">
    <property type="entry name" value="Hepar_II_III_C"/>
</dbReference>
<protein>
    <submittedName>
        <fullName evidence="7">Alginate lyase family protein</fullName>
    </submittedName>
</protein>
<keyword evidence="2" id="KW-0732">Signal</keyword>
<gene>
    <name evidence="7" type="ORF">EZE20_02110</name>
</gene>
<feature type="domain" description="Heparin-sulfate lyase N-terminal" evidence="6">
    <location>
        <begin position="130"/>
        <end position="312"/>
    </location>
</feature>
<sequence>MSSRAKDMIQLLRNMGLPYVAFRIQHEIRRRSGWAKKRFPVNPPAQTFGSLTEWRALPVAFFKPVPKLPLPPAEQILLKNRVNAQREGKVLFFSSQTHPVSDWLTHPLTGFRYEPTTHWSEVPDFSPEAGDIKYVWEKARFTFLYDLIRYDHHFQEDQSTFVFEEINSWISANPINCGPHWRCSQEISLRLLNWTFALHYYRNSPALTSERFDQIMHSMYWQLRHVEDNIQFSRKAVRNNHALTETLTLYLMGLLFPFFPGSAARKIAGKRWFEQEIEYQIYEDGTFLQFSMNYHRVVVQLLSWGISLAHLNHERWAPVVYERAERSLQFLRACQDSYTGWLPNYGNNDGALFFPLTACHFRDFRPQLNALAAALDQTCPAQTELWAEEAQWLGLLPHESAETAPLEGFFTFPKGGYSVFREGPMLLFMRCGSYADRPFQADNLHLDLWMDGENLLRDAGSYLYNTDEKWTRYFAGTASHNTVMLGDFDQMRKGPRFIWYDWIRESSLSGWLADGDKAVCEEQFTGFRALGSGIVHRRRVTKKNGEFSWVIEDWLLNAPPALPMHQRWHPSAVFLKKYSLRAFDKMHKEIAATQAEGWYSEKYGEKEPAPQIIFTTSQRYIRTEIRRIP</sequence>
<dbReference type="SUPFAM" id="SSF48230">
    <property type="entry name" value="Chondroitin AC/alginate lyase"/>
    <property type="match status" value="1"/>
</dbReference>
<comment type="caution">
    <text evidence="7">The sequence shown here is derived from an EMBL/GenBank/DDBJ whole genome shotgun (WGS) entry which is preliminary data.</text>
</comment>
<dbReference type="InterPro" id="IPR031680">
    <property type="entry name" value="Hepar_II_III_N"/>
</dbReference>
<dbReference type="Gene3D" id="2.70.98.70">
    <property type="match status" value="1"/>
</dbReference>
<dbReference type="RefSeq" id="WP_132113963.1">
    <property type="nucleotide sequence ID" value="NZ_SMJU01000001.1"/>
</dbReference>